<dbReference type="Gene3D" id="1.20.920.20">
    <property type="match status" value="1"/>
</dbReference>
<comment type="subcellular location">
    <subcellularLocation>
        <location evidence="1">Membrane</location>
    </subcellularLocation>
</comment>
<feature type="compositionally biased region" description="Gly residues" evidence="8">
    <location>
        <begin position="280"/>
        <end position="295"/>
    </location>
</feature>
<feature type="transmembrane region" description="Helical" evidence="9">
    <location>
        <begin position="440"/>
        <end position="460"/>
    </location>
</feature>
<feature type="coiled-coil region" evidence="7">
    <location>
        <begin position="316"/>
        <end position="422"/>
    </location>
</feature>
<name>A0A6A4T3J2_SCOMX</name>
<feature type="compositionally biased region" description="Basic and acidic residues" evidence="8">
    <location>
        <begin position="11"/>
        <end position="32"/>
    </location>
</feature>
<comment type="similarity">
    <text evidence="2">Belongs to the TEX28 family.</text>
</comment>
<feature type="coiled-coil region" evidence="7">
    <location>
        <begin position="666"/>
        <end position="815"/>
    </location>
</feature>
<dbReference type="PANTHER" id="PTHR17613:SF8">
    <property type="entry name" value="TRANSMEMBRANE AND COILED-COIL DOMAIN PROTEIN 3"/>
    <property type="match status" value="1"/>
</dbReference>
<feature type="compositionally biased region" description="Basic and acidic residues" evidence="8">
    <location>
        <begin position="523"/>
        <end position="552"/>
    </location>
</feature>
<evidence type="ECO:0000256" key="7">
    <source>
        <dbReference type="SAM" id="Coils"/>
    </source>
</evidence>
<evidence type="ECO:0000256" key="3">
    <source>
        <dbReference type="ARBA" id="ARBA00022692"/>
    </source>
</evidence>
<accession>A0A6A4T3J2</accession>
<feature type="compositionally biased region" description="Low complexity" evidence="8">
    <location>
        <begin position="266"/>
        <end position="279"/>
    </location>
</feature>
<evidence type="ECO:0000256" key="2">
    <source>
        <dbReference type="ARBA" id="ARBA00008108"/>
    </source>
</evidence>
<feature type="compositionally biased region" description="Polar residues" evidence="8">
    <location>
        <begin position="1"/>
        <end position="10"/>
    </location>
</feature>
<organism evidence="10 11">
    <name type="scientific">Scophthalmus maximus</name>
    <name type="common">Turbot</name>
    <name type="synonym">Psetta maxima</name>
    <dbReference type="NCBI Taxonomy" id="52904"/>
    <lineage>
        <taxon>Eukaryota</taxon>
        <taxon>Metazoa</taxon>
        <taxon>Chordata</taxon>
        <taxon>Craniata</taxon>
        <taxon>Vertebrata</taxon>
        <taxon>Euteleostomi</taxon>
        <taxon>Actinopterygii</taxon>
        <taxon>Neopterygii</taxon>
        <taxon>Teleostei</taxon>
        <taxon>Neoteleostei</taxon>
        <taxon>Acanthomorphata</taxon>
        <taxon>Carangaria</taxon>
        <taxon>Pleuronectiformes</taxon>
        <taxon>Pleuronectoidei</taxon>
        <taxon>Scophthalmidae</taxon>
        <taxon>Scophthalmus</taxon>
    </lineage>
</organism>
<protein>
    <recommendedName>
        <fullName evidence="12">Transmembrane and coiled-coil domains protein 3-like</fullName>
    </recommendedName>
</protein>
<dbReference type="AlphaFoldDB" id="A0A6A4T3J2"/>
<keyword evidence="4 9" id="KW-1133">Transmembrane helix</keyword>
<feature type="region of interest" description="Disordered" evidence="8">
    <location>
        <begin position="146"/>
        <end position="169"/>
    </location>
</feature>
<dbReference type="GO" id="GO:0016020">
    <property type="term" value="C:membrane"/>
    <property type="evidence" value="ECO:0007669"/>
    <property type="project" value="UniProtKB-SubCell"/>
</dbReference>
<feature type="coiled-coil region" evidence="7">
    <location>
        <begin position="890"/>
        <end position="952"/>
    </location>
</feature>
<reference evidence="10 11" key="1">
    <citation type="submission" date="2019-06" db="EMBL/GenBank/DDBJ databases">
        <title>Draft genomes of female and male turbot (Scophthalmus maximus).</title>
        <authorList>
            <person name="Xu H."/>
            <person name="Xu X.-W."/>
            <person name="Shao C."/>
            <person name="Chen S."/>
        </authorList>
    </citation>
    <scope>NUCLEOTIDE SEQUENCE [LARGE SCALE GENOMIC DNA]</scope>
    <source>
        <strain evidence="10">Ysfricsl-2016a</strain>
        <tissue evidence="10">Blood</tissue>
    </source>
</reference>
<dbReference type="Pfam" id="PF10267">
    <property type="entry name" value="Tmemb_cc2"/>
    <property type="match status" value="1"/>
</dbReference>
<dbReference type="InterPro" id="IPR019394">
    <property type="entry name" value="TEX28/TMCC"/>
</dbReference>
<evidence type="ECO:0000256" key="9">
    <source>
        <dbReference type="SAM" id="Phobius"/>
    </source>
</evidence>
<feature type="compositionally biased region" description="Acidic residues" evidence="8">
    <location>
        <begin position="569"/>
        <end position="578"/>
    </location>
</feature>
<evidence type="ECO:0008006" key="12">
    <source>
        <dbReference type="Google" id="ProtNLM"/>
    </source>
</evidence>
<keyword evidence="3 9" id="KW-0812">Transmembrane</keyword>
<keyword evidence="5 7" id="KW-0175">Coiled coil</keyword>
<dbReference type="EMBL" id="VEVO01000006">
    <property type="protein sequence ID" value="KAF0040683.1"/>
    <property type="molecule type" value="Genomic_DNA"/>
</dbReference>
<evidence type="ECO:0000256" key="1">
    <source>
        <dbReference type="ARBA" id="ARBA00004370"/>
    </source>
</evidence>
<evidence type="ECO:0000256" key="5">
    <source>
        <dbReference type="ARBA" id="ARBA00023054"/>
    </source>
</evidence>
<comment type="caution">
    <text evidence="10">The sequence shown here is derived from an EMBL/GenBank/DDBJ whole genome shotgun (WGS) entry which is preliminary data.</text>
</comment>
<feature type="transmembrane region" description="Helical" evidence="9">
    <location>
        <begin position="467"/>
        <end position="486"/>
    </location>
</feature>
<dbReference type="GO" id="GO:0012505">
    <property type="term" value="C:endomembrane system"/>
    <property type="evidence" value="ECO:0007669"/>
    <property type="project" value="TreeGrafter"/>
</dbReference>
<feature type="transmembrane region" description="Helical" evidence="9">
    <location>
        <begin position="963"/>
        <end position="984"/>
    </location>
</feature>
<evidence type="ECO:0000313" key="11">
    <source>
        <dbReference type="Proteomes" id="UP000438429"/>
    </source>
</evidence>
<evidence type="ECO:0000256" key="6">
    <source>
        <dbReference type="ARBA" id="ARBA00023136"/>
    </source>
</evidence>
<feature type="region of interest" description="Disordered" evidence="8">
    <location>
        <begin position="233"/>
        <end position="305"/>
    </location>
</feature>
<gene>
    <name evidence="10" type="ORF">F2P81_006581</name>
</gene>
<evidence type="ECO:0000313" key="10">
    <source>
        <dbReference type="EMBL" id="KAF0040683.1"/>
    </source>
</evidence>
<dbReference type="PANTHER" id="PTHR17613">
    <property type="entry name" value="CEREBRAL PROTEIN-11-RELATED"/>
    <property type="match status" value="1"/>
</dbReference>
<dbReference type="Proteomes" id="UP000438429">
    <property type="component" value="Unassembled WGS sequence"/>
</dbReference>
<feature type="compositionally biased region" description="Basic and acidic residues" evidence="8">
    <location>
        <begin position="579"/>
        <end position="594"/>
    </location>
</feature>
<evidence type="ECO:0000256" key="4">
    <source>
        <dbReference type="ARBA" id="ARBA00022989"/>
    </source>
</evidence>
<keyword evidence="6 9" id="KW-0472">Membrane</keyword>
<feature type="region of interest" description="Disordered" evidence="8">
    <location>
        <begin position="522"/>
        <end position="619"/>
    </location>
</feature>
<sequence>MPSANVSVRSLSEEEKYLSSRMDQSNEGRFRSTESLPVSMRRGSSENNLDLDLSDASPRLALGFEVHRSRSCLDNLQQKILKVTEQLKIEQTARDENVAEYLKLVNSAEKQQVGRIKQVFEKKNQKSAQNIAQMQKKLEQYHRKMKDSEIHHSPSPHPPTVKHSTMPRESPRELLRDMTGSGRHPTMDKIKTIGPGVSLSPPFFFSKPREFANLIRNKFGSADNIAHLKTTLDASSPLPTDSAGKGLSSSTSMVGKPKYPSDDECSSGSASISADSNGNPAGGGGSAGQGQGHGHGQAQPAGGDGQSRLALSLEEVREIKDAQSQLEDDMEELKAQFKSEYGIISQTLQEERYRYGHLEDQLNDLTELHQNEMANLKQELASIEERLAYQAQERARDIQEALESCQTRVSKLELQQQQQQQTVQLESHDARVLLGKSINIMLAIITVILVCVSTVAKFAAPLMRSRYHVVATFLGICFMTVFWKNWDRLQYAMDSCYNVKPSLFALPCIIYKVRLSFTTRASNSKDEEKPLPNSQKKERKETDDPCDLKAETDPTMDNEITAKERGVLEEDNEKEEMDQERAREEEGEEKKQREEEEEEEGEGEDKGSKEQEPLTEEQELEELRAQVLQVLLELEDARETSSQHQESFNELQGLLEDERLACAHQAEAFTRQIQNLQSQLRSVQEEMDSLEEEKESELAEAQEELRVAQEEVLLLQQAAEEAAAERENDIASLQEELCRRRAELQRLSEETQEYELEITTLRAEISMKSQRREAERREGDVDLLKEECRMLREECQTLKEDNRRLTERLQLLQRQRTCSSVYLSLKEEDVGEDTERKEMETGPDEVMTESYMTMAQSGNCRLVDASIQKNISFDGKPVTPTGWNGGVGEIFSLRDQLKQAEEKASQVQKQCDGLKTELQELQVLYDSSQRERAELEEELQRCKAELEKLSGGAQGSEVGWNSILTITAAAAVLLMMTSLLRALVRC</sequence>
<evidence type="ECO:0000256" key="8">
    <source>
        <dbReference type="SAM" id="MobiDB-lite"/>
    </source>
</evidence>
<feature type="region of interest" description="Disordered" evidence="8">
    <location>
        <begin position="1"/>
        <end position="50"/>
    </location>
</feature>
<proteinExistence type="inferred from homology"/>